<proteinExistence type="predicted"/>
<protein>
    <submittedName>
        <fullName evidence="1">Uncharacterized protein</fullName>
    </submittedName>
</protein>
<dbReference type="Proteomes" id="UP001165122">
    <property type="component" value="Unassembled WGS sequence"/>
</dbReference>
<dbReference type="Pfam" id="PF10294">
    <property type="entry name" value="Methyltransf_16"/>
    <property type="match status" value="1"/>
</dbReference>
<evidence type="ECO:0000313" key="1">
    <source>
        <dbReference type="EMBL" id="GMI06601.1"/>
    </source>
</evidence>
<comment type="caution">
    <text evidence="1">The sequence shown here is derived from an EMBL/GenBank/DDBJ whole genome shotgun (WGS) entry which is preliminary data.</text>
</comment>
<sequence length="246" mass="27183">MAQFTHYPTSVVSGLSFKSLRSLPPSDILGLSTGFDETGHTIWRGALDFISLLKEEEGWLWKGTPELNEKTLSSLFSGQTVLELGAGVGLSGLVLSLHCPQLSSLTLSDGDAKTVDLCAHNVASNKTDPPPPFPIDVKRITWPSQNCTKEEQHDVTLATDVIYDLSVLNPLFSTVKSHALKRFVLSHVPRSNVDNRRAIGTEEQIREKILEAGKDHGVEYVGEWRREGLEGSVMVFDIIQEEENEE</sequence>
<evidence type="ECO:0000313" key="2">
    <source>
        <dbReference type="Proteomes" id="UP001165122"/>
    </source>
</evidence>
<gene>
    <name evidence="1" type="ORF">TrLO_g3176</name>
</gene>
<dbReference type="AlphaFoldDB" id="A0A9W7CL72"/>
<dbReference type="InterPro" id="IPR029063">
    <property type="entry name" value="SAM-dependent_MTases_sf"/>
</dbReference>
<dbReference type="OrthoDB" id="73931at2759"/>
<dbReference type="EMBL" id="BRXW01000102">
    <property type="protein sequence ID" value="GMI06601.1"/>
    <property type="molecule type" value="Genomic_DNA"/>
</dbReference>
<accession>A0A9W7CL72</accession>
<dbReference type="Gene3D" id="3.40.50.150">
    <property type="entry name" value="Vaccinia Virus protein VP39"/>
    <property type="match status" value="1"/>
</dbReference>
<dbReference type="PANTHER" id="PTHR14614">
    <property type="entry name" value="HEPATOCELLULAR CARCINOMA-ASSOCIATED ANTIGEN"/>
    <property type="match status" value="1"/>
</dbReference>
<dbReference type="InterPro" id="IPR019410">
    <property type="entry name" value="Methyltransf_16"/>
</dbReference>
<keyword evidence="2" id="KW-1185">Reference proteome</keyword>
<reference evidence="2" key="1">
    <citation type="journal article" date="2023" name="Commun. Biol.">
        <title>Genome analysis of Parmales, the sister group of diatoms, reveals the evolutionary specialization of diatoms from phago-mixotrophs to photoautotrophs.</title>
        <authorList>
            <person name="Ban H."/>
            <person name="Sato S."/>
            <person name="Yoshikawa S."/>
            <person name="Yamada K."/>
            <person name="Nakamura Y."/>
            <person name="Ichinomiya M."/>
            <person name="Sato N."/>
            <person name="Blanc-Mathieu R."/>
            <person name="Endo H."/>
            <person name="Kuwata A."/>
            <person name="Ogata H."/>
        </authorList>
    </citation>
    <scope>NUCLEOTIDE SEQUENCE [LARGE SCALE GENOMIC DNA]</scope>
    <source>
        <strain evidence="2">NIES 3700</strain>
    </source>
</reference>
<dbReference type="SUPFAM" id="SSF53335">
    <property type="entry name" value="S-adenosyl-L-methionine-dependent methyltransferases"/>
    <property type="match status" value="1"/>
</dbReference>
<name>A0A9W7CL72_9STRA</name>
<organism evidence="1 2">
    <name type="scientific">Triparma laevis f. longispina</name>
    <dbReference type="NCBI Taxonomy" id="1714387"/>
    <lineage>
        <taxon>Eukaryota</taxon>
        <taxon>Sar</taxon>
        <taxon>Stramenopiles</taxon>
        <taxon>Ochrophyta</taxon>
        <taxon>Bolidophyceae</taxon>
        <taxon>Parmales</taxon>
        <taxon>Triparmaceae</taxon>
        <taxon>Triparma</taxon>
    </lineage>
</organism>